<gene>
    <name evidence="2" type="ORF">TvY486_0028550</name>
</gene>
<evidence type="ECO:0000313" key="3">
    <source>
        <dbReference type="Proteomes" id="UP000009027"/>
    </source>
</evidence>
<name>F9WRA6_TRYVY</name>
<sequence>MIKKTGKKKTVNWDKVKTALGFAADGADPKDTDIAVGTGGSCNVISSLWRQNADASNQCSLLGYAASNLAGIGTTTGNMYTFASMVAAKFDSETGGKIMLLKATGTATDRKKRKDACNTISKALVALKTSGNTGPCGEEGDDCEDTTNTKQKAKDWESEHTKILARRKKQATWSREAVARQRSGRLPFNALEYPRCRSSICMGRSLCLDVPLSVLRPVMLSSMKHCHTVFVVVRLSIGSLKASPWPHSSHLHVGPAVGCRVTAL</sequence>
<dbReference type="EMBL" id="CAEX01004836">
    <property type="protein sequence ID" value="CCD20090.1"/>
    <property type="molecule type" value="Genomic_DNA"/>
</dbReference>
<keyword evidence="3" id="KW-1185">Reference proteome</keyword>
<reference evidence="2 3" key="1">
    <citation type="journal article" date="2012" name="Proc. Natl. Acad. Sci. U.S.A.">
        <title>Antigenic diversity is generated by distinct evolutionary mechanisms in African trypanosome species.</title>
        <authorList>
            <person name="Jackson A.P."/>
            <person name="Berry A."/>
            <person name="Aslett M."/>
            <person name="Allison H.C."/>
            <person name="Burton P."/>
            <person name="Vavrova-Anderson J."/>
            <person name="Brown R."/>
            <person name="Browne H."/>
            <person name="Corton N."/>
            <person name="Hauser H."/>
            <person name="Gamble J."/>
            <person name="Gilderthorp R."/>
            <person name="Marcello L."/>
            <person name="McQuillan J."/>
            <person name="Otto T.D."/>
            <person name="Quail M.A."/>
            <person name="Sanders M.J."/>
            <person name="van Tonder A."/>
            <person name="Ginger M.L."/>
            <person name="Field M.C."/>
            <person name="Barry J.D."/>
            <person name="Hertz-Fowler C."/>
            <person name="Berriman M."/>
        </authorList>
    </citation>
    <scope>NUCLEOTIDE SEQUENCE</scope>
    <source>
        <strain evidence="2 3">Y486</strain>
    </source>
</reference>
<evidence type="ECO:0000256" key="1">
    <source>
        <dbReference type="SAM" id="MobiDB-lite"/>
    </source>
</evidence>
<protein>
    <submittedName>
        <fullName evidence="2">Uncharacterized protein</fullName>
    </submittedName>
</protein>
<dbReference type="VEuPathDB" id="TriTrypDB:TvY486_0028550"/>
<accession>F9WRA6</accession>
<evidence type="ECO:0000313" key="2">
    <source>
        <dbReference type="EMBL" id="CCD20090.1"/>
    </source>
</evidence>
<proteinExistence type="predicted"/>
<organism evidence="2 3">
    <name type="scientific">Trypanosoma vivax (strain Y486)</name>
    <dbReference type="NCBI Taxonomy" id="1055687"/>
    <lineage>
        <taxon>Eukaryota</taxon>
        <taxon>Discoba</taxon>
        <taxon>Euglenozoa</taxon>
        <taxon>Kinetoplastea</taxon>
        <taxon>Metakinetoplastina</taxon>
        <taxon>Trypanosomatida</taxon>
        <taxon>Trypanosomatidae</taxon>
        <taxon>Trypanosoma</taxon>
        <taxon>Duttonella</taxon>
    </lineage>
</organism>
<feature type="region of interest" description="Disordered" evidence="1">
    <location>
        <begin position="136"/>
        <end position="155"/>
    </location>
</feature>
<dbReference type="Proteomes" id="UP000009027">
    <property type="component" value="Unassembled WGS sequence"/>
</dbReference>
<dbReference type="AlphaFoldDB" id="F9WRA6"/>